<dbReference type="EMBL" id="QHKO01000005">
    <property type="protein sequence ID" value="RAL21757.1"/>
    <property type="molecule type" value="Genomic_DNA"/>
</dbReference>
<feature type="transmembrane region" description="Helical" evidence="1">
    <location>
        <begin position="243"/>
        <end position="263"/>
    </location>
</feature>
<evidence type="ECO:0000313" key="2">
    <source>
        <dbReference type="EMBL" id="RAL21757.1"/>
    </source>
</evidence>
<evidence type="ECO:0008006" key="4">
    <source>
        <dbReference type="Google" id="ProtNLM"/>
    </source>
</evidence>
<keyword evidence="1" id="KW-0472">Membrane</keyword>
<gene>
    <name evidence="2" type="ORF">DL240_12970</name>
</gene>
<feature type="transmembrane region" description="Helical" evidence="1">
    <location>
        <begin position="20"/>
        <end position="37"/>
    </location>
</feature>
<feature type="transmembrane region" description="Helical" evidence="1">
    <location>
        <begin position="339"/>
        <end position="359"/>
    </location>
</feature>
<feature type="transmembrane region" description="Helical" evidence="1">
    <location>
        <begin position="455"/>
        <end position="477"/>
    </location>
</feature>
<evidence type="ECO:0000256" key="1">
    <source>
        <dbReference type="SAM" id="Phobius"/>
    </source>
</evidence>
<accession>A0A328C6D0</accession>
<dbReference type="OrthoDB" id="246802at2"/>
<sequence>MNHPQAPQTTHAMVEVKRRWGLMALVLFCLGFSWLFLDVSAPNERTRIYLTWAMLHEGTLAIDVPMERFGRVFDLAAFEGHYYTDKAPGLSFLALPVYAIAMLFGAGEWEFESLLMLFRLGVMLPLAALGMVALRGILKRLQVSEGSIELATVAWMLGSAAFHYSGAFFGHHAVAVALLVALWQLERARERVAGGVSELRGGVLAAFGAGLAAGVAGLIEFQAGVACVLLAAYVVLEPGLRRWPVWVGFGLGALGPLLLLLAYNNAAFGGPLELSYHHLVNDHLSDLHTQGVGGVTLPKWEYFRGIVLSMHRGLLPSSPWVLLAIPGAYLLYQRRPALSLLLSAVVLAYLAVVSSANMWFAGWGFGPRLLVPSLGAWAVLAAVGLEGFRRHFGAELLALGLIVWGVVYTQLGAATMPELPPYFTNPLPDIVLPLLGAGYVSENALSLGLGSASPWTLLPLVVGVLALLAWATTRWLVPRGLTQALGGLGLVLMLVLGGVWGLGQVEPGVSVAKQESFIRLVEGWRDAGMDSRR</sequence>
<protein>
    <recommendedName>
        <fullName evidence="4">Glycosyltransferase RgtA/B/C/D-like domain-containing protein</fullName>
    </recommendedName>
</protein>
<feature type="transmembrane region" description="Helical" evidence="1">
    <location>
        <begin position="150"/>
        <end position="183"/>
    </location>
</feature>
<name>A0A328C6D0_9DELT</name>
<feature type="transmembrane region" description="Helical" evidence="1">
    <location>
        <begin position="365"/>
        <end position="385"/>
    </location>
</feature>
<feature type="transmembrane region" description="Helical" evidence="1">
    <location>
        <begin position="203"/>
        <end position="236"/>
    </location>
</feature>
<feature type="transmembrane region" description="Helical" evidence="1">
    <location>
        <begin position="87"/>
        <end position="106"/>
    </location>
</feature>
<dbReference type="AlphaFoldDB" id="A0A328C6D0"/>
<dbReference type="RefSeq" id="WP_111730320.1">
    <property type="nucleotide sequence ID" value="NZ_QHKO01000005.1"/>
</dbReference>
<keyword evidence="3" id="KW-1185">Reference proteome</keyword>
<feature type="transmembrane region" description="Helical" evidence="1">
    <location>
        <begin position="392"/>
        <end position="411"/>
    </location>
</feature>
<keyword evidence="1" id="KW-0812">Transmembrane</keyword>
<feature type="transmembrane region" description="Helical" evidence="1">
    <location>
        <begin position="484"/>
        <end position="503"/>
    </location>
</feature>
<comment type="caution">
    <text evidence="2">The sequence shown here is derived from an EMBL/GenBank/DDBJ whole genome shotgun (WGS) entry which is preliminary data.</text>
</comment>
<organism evidence="2 3">
    <name type="scientific">Lujinxingia litoralis</name>
    <dbReference type="NCBI Taxonomy" id="2211119"/>
    <lineage>
        <taxon>Bacteria</taxon>
        <taxon>Deltaproteobacteria</taxon>
        <taxon>Bradymonadales</taxon>
        <taxon>Lujinxingiaceae</taxon>
        <taxon>Lujinxingia</taxon>
    </lineage>
</organism>
<reference evidence="2 3" key="1">
    <citation type="submission" date="2018-05" db="EMBL/GenBank/DDBJ databases">
        <title>Lujinxingia marina gen. nov. sp. nov., a new facultative anaerobic member of the class Deltaproteobacteria, and proposal of Lujinxingaceae fam. nov.</title>
        <authorList>
            <person name="Li C.-M."/>
        </authorList>
    </citation>
    <scope>NUCLEOTIDE SEQUENCE [LARGE SCALE GENOMIC DNA]</scope>
    <source>
        <strain evidence="2 3">B210</strain>
    </source>
</reference>
<proteinExistence type="predicted"/>
<feature type="transmembrane region" description="Helical" evidence="1">
    <location>
        <begin position="118"/>
        <end position="138"/>
    </location>
</feature>
<dbReference type="Proteomes" id="UP000249169">
    <property type="component" value="Unassembled WGS sequence"/>
</dbReference>
<keyword evidence="1" id="KW-1133">Transmembrane helix</keyword>
<evidence type="ECO:0000313" key="3">
    <source>
        <dbReference type="Proteomes" id="UP000249169"/>
    </source>
</evidence>